<dbReference type="RefSeq" id="WP_076616641.1">
    <property type="nucleotide sequence ID" value="NZ_CP019323.1"/>
</dbReference>
<dbReference type="EMBL" id="CP019323">
    <property type="protein sequence ID" value="APX72763.1"/>
    <property type="molecule type" value="Genomic_DNA"/>
</dbReference>
<sequence length="60" mass="6896">MAETLLNILKWVVIIAVAGFFIIHLVIPMIVILAIAGVIYYLYRRHKANQYTPEGRKKVN</sequence>
<organism evidence="2 3">
    <name type="scientific">Companilactobacillus allii</name>
    <dbReference type="NCBI Taxonomy" id="1847728"/>
    <lineage>
        <taxon>Bacteria</taxon>
        <taxon>Bacillati</taxon>
        <taxon>Bacillota</taxon>
        <taxon>Bacilli</taxon>
        <taxon>Lactobacillales</taxon>
        <taxon>Lactobacillaceae</taxon>
        <taxon>Companilactobacillus</taxon>
    </lineage>
</organism>
<keyword evidence="1" id="KW-1133">Transmembrane helix</keyword>
<dbReference type="Proteomes" id="UP000187499">
    <property type="component" value="Chromosome"/>
</dbReference>
<evidence type="ECO:0000313" key="2">
    <source>
        <dbReference type="EMBL" id="APX72763.1"/>
    </source>
</evidence>
<keyword evidence="1" id="KW-0812">Transmembrane</keyword>
<dbReference type="OrthoDB" id="2320448at2"/>
<keyword evidence="1" id="KW-0472">Membrane</keyword>
<evidence type="ECO:0000256" key="1">
    <source>
        <dbReference type="SAM" id="Phobius"/>
    </source>
</evidence>
<name>A0A1P8Q4K8_9LACO</name>
<gene>
    <name evidence="2" type="ORF">BTM29_09470</name>
</gene>
<evidence type="ECO:0000313" key="3">
    <source>
        <dbReference type="Proteomes" id="UP000187499"/>
    </source>
</evidence>
<feature type="transmembrane region" description="Helical" evidence="1">
    <location>
        <begin position="12"/>
        <end position="43"/>
    </location>
</feature>
<reference evidence="3" key="1">
    <citation type="submission" date="2016-12" db="EMBL/GenBank/DDBJ databases">
        <authorList>
            <person name="Jung M.Y."/>
            <person name="Lee S.H."/>
        </authorList>
    </citation>
    <scope>NUCLEOTIDE SEQUENCE [LARGE SCALE GENOMIC DNA]</scope>
    <source>
        <strain evidence="3">WiKim39</strain>
    </source>
</reference>
<proteinExistence type="predicted"/>
<keyword evidence="3" id="KW-1185">Reference proteome</keyword>
<protein>
    <submittedName>
        <fullName evidence="2">Uncharacterized protein</fullName>
    </submittedName>
</protein>
<dbReference type="KEGG" id="lalw:BTM29_09470"/>
<dbReference type="AlphaFoldDB" id="A0A1P8Q4K8"/>
<accession>A0A1P8Q4K8</accession>